<evidence type="ECO:0000313" key="14">
    <source>
        <dbReference type="Proteomes" id="UP000823749"/>
    </source>
</evidence>
<keyword evidence="9" id="KW-0234">DNA repair</keyword>
<organism evidence="13 14">
    <name type="scientific">Rhododendron griersonianum</name>
    <dbReference type="NCBI Taxonomy" id="479676"/>
    <lineage>
        <taxon>Eukaryota</taxon>
        <taxon>Viridiplantae</taxon>
        <taxon>Streptophyta</taxon>
        <taxon>Embryophyta</taxon>
        <taxon>Tracheophyta</taxon>
        <taxon>Spermatophyta</taxon>
        <taxon>Magnoliopsida</taxon>
        <taxon>eudicotyledons</taxon>
        <taxon>Gunneridae</taxon>
        <taxon>Pentapetalae</taxon>
        <taxon>asterids</taxon>
        <taxon>Ericales</taxon>
        <taxon>Ericaceae</taxon>
        <taxon>Ericoideae</taxon>
        <taxon>Rhodoreae</taxon>
        <taxon>Rhododendron</taxon>
    </lineage>
</organism>
<protein>
    <recommendedName>
        <fullName evidence="12">Morc S5 domain-containing protein</fullName>
    </recommendedName>
</protein>
<keyword evidence="4" id="KW-0378">Hydrolase</keyword>
<evidence type="ECO:0000256" key="10">
    <source>
        <dbReference type="ARBA" id="ARBA00023242"/>
    </source>
</evidence>
<dbReference type="Gene3D" id="3.30.565.10">
    <property type="entry name" value="Histidine kinase-like ATPase, C-terminal domain"/>
    <property type="match status" value="1"/>
</dbReference>
<feature type="region of interest" description="Disordered" evidence="11">
    <location>
        <begin position="84"/>
        <end position="108"/>
    </location>
</feature>
<dbReference type="GO" id="GO:0006281">
    <property type="term" value="P:DNA repair"/>
    <property type="evidence" value="ECO:0007669"/>
    <property type="project" value="UniProtKB-KW"/>
</dbReference>
<keyword evidence="10" id="KW-0539">Nucleus</keyword>
<dbReference type="GO" id="GO:0005634">
    <property type="term" value="C:nucleus"/>
    <property type="evidence" value="ECO:0007669"/>
    <property type="project" value="UniProtKB-SubCell"/>
</dbReference>
<evidence type="ECO:0000256" key="4">
    <source>
        <dbReference type="ARBA" id="ARBA00022759"/>
    </source>
</evidence>
<keyword evidence="14" id="KW-1185">Reference proteome</keyword>
<dbReference type="Proteomes" id="UP000823749">
    <property type="component" value="Chromosome 8"/>
</dbReference>
<name>A0AAV6J3C7_9ERIC</name>
<evidence type="ECO:0000256" key="1">
    <source>
        <dbReference type="ARBA" id="ARBA00004123"/>
    </source>
</evidence>
<feature type="domain" description="Morc S5" evidence="12">
    <location>
        <begin position="363"/>
        <end position="500"/>
    </location>
</feature>
<gene>
    <name evidence="13" type="ORF">RHGRI_022870</name>
</gene>
<dbReference type="Pfam" id="PF17942">
    <property type="entry name" value="Morc6_S5"/>
    <property type="match status" value="1"/>
</dbReference>
<dbReference type="InterPro" id="IPR036890">
    <property type="entry name" value="HATPase_C_sf"/>
</dbReference>
<dbReference type="GO" id="GO:0016887">
    <property type="term" value="F:ATP hydrolysis activity"/>
    <property type="evidence" value="ECO:0007669"/>
    <property type="project" value="InterPro"/>
</dbReference>
<feature type="region of interest" description="Disordered" evidence="11">
    <location>
        <begin position="1"/>
        <end position="43"/>
    </location>
</feature>
<keyword evidence="4" id="KW-0255">Endonuclease</keyword>
<sequence length="603" mass="67733">MTPAGVGVESGVSKMSSADVEELSADDMIGKSRGKKSKRRLDSALGTIELEWNTKTKSKKVHRISKMRQEPEENIVSVARSTIQNDSSALDQGPSPVDESSPSSIPAFGPAPICRQFWKAGNYDMGEGSKTQHQTIAELLDNAVDEIRNGATSVVVDRTTNPRDGSPALLIQDDGGGMGPETIRRCMSFGFSDKKTKYSIGQYGNGFKTSSMRLGADVIVFTRHLKKRTVFQSVGLLSYTFLRQTGQDRIVVPLLDYEFNPSNEKLGPIFSYGKEHFSSNLSVLLQWSPYSTEEMLLKQFDDIGHHGTKIVIYNLWLNDNGDMELDLNFDEEDIRVNADPKLLQTGSLKTSASDHHIANLYRFSLRVYSSFLYLRLPQDFKIILRGRVVEHHNIANDLKFPEFILYKPHGQSKEAAVVTTIGFLKDAPRVKFHGFNVYHKNRLILPFWRVKHATNSTARGVVGILEANFIEPTHDKQDFEKTPVFQKLEARLKDMTMEYWRFHCGLIGYQLVKKTGTKPKPSQEPLLSKANGFLPPLVLNQRSSVSVDAQPVSPSVESFEAVGATPSYISTRRPETFMNNHNVGSWQGRIKKSLIWYSYDALI</sequence>
<keyword evidence="8" id="KW-0943">RNA-mediated gene silencing</keyword>
<dbReference type="InterPro" id="IPR041006">
    <property type="entry name" value="Morc_S5"/>
</dbReference>
<dbReference type="GO" id="GO:0031349">
    <property type="term" value="P:positive regulation of defense response"/>
    <property type="evidence" value="ECO:0007669"/>
    <property type="project" value="UniProtKB-ARBA"/>
</dbReference>
<evidence type="ECO:0000256" key="7">
    <source>
        <dbReference type="ARBA" id="ARBA00023054"/>
    </source>
</evidence>
<accession>A0AAV6J3C7</accession>
<keyword evidence="3" id="KW-0540">Nuclease</keyword>
<evidence type="ECO:0000256" key="3">
    <source>
        <dbReference type="ARBA" id="ARBA00022722"/>
    </source>
</evidence>
<keyword evidence="7" id="KW-0175">Coiled coil</keyword>
<evidence type="ECO:0000259" key="12">
    <source>
        <dbReference type="Pfam" id="PF17942"/>
    </source>
</evidence>
<dbReference type="SUPFAM" id="SSF55874">
    <property type="entry name" value="ATPase domain of HSP90 chaperone/DNA topoisomerase II/histidine kinase"/>
    <property type="match status" value="1"/>
</dbReference>
<evidence type="ECO:0000256" key="9">
    <source>
        <dbReference type="ARBA" id="ARBA00023204"/>
    </source>
</evidence>
<comment type="caution">
    <text evidence="13">The sequence shown here is derived from an EMBL/GenBank/DDBJ whole genome shotgun (WGS) entry which is preliminary data.</text>
</comment>
<dbReference type="GO" id="GO:0031047">
    <property type="term" value="P:regulatory ncRNA-mediated gene silencing"/>
    <property type="evidence" value="ECO:0007669"/>
    <property type="project" value="UniProtKB-KW"/>
</dbReference>
<dbReference type="PANTHER" id="PTHR23336:SF44">
    <property type="entry name" value="PROTEIN MICRORCHIDIA 6"/>
    <property type="match status" value="1"/>
</dbReference>
<comment type="subcellular location">
    <subcellularLocation>
        <location evidence="1">Nucleus</location>
    </subcellularLocation>
</comment>
<dbReference type="GO" id="GO:0006325">
    <property type="term" value="P:chromatin organization"/>
    <property type="evidence" value="ECO:0007669"/>
    <property type="project" value="UniProtKB-KW"/>
</dbReference>
<evidence type="ECO:0000256" key="8">
    <source>
        <dbReference type="ARBA" id="ARBA00023158"/>
    </source>
</evidence>
<keyword evidence="5" id="KW-0227">DNA damage</keyword>
<dbReference type="Pfam" id="PF13589">
    <property type="entry name" value="HATPase_c_3"/>
    <property type="match status" value="1"/>
</dbReference>
<evidence type="ECO:0000256" key="11">
    <source>
        <dbReference type="SAM" id="MobiDB-lite"/>
    </source>
</evidence>
<evidence type="ECO:0000256" key="2">
    <source>
        <dbReference type="ARBA" id="ARBA00007845"/>
    </source>
</evidence>
<reference evidence="13" key="1">
    <citation type="submission" date="2020-08" db="EMBL/GenBank/DDBJ databases">
        <title>Plant Genome Project.</title>
        <authorList>
            <person name="Zhang R.-G."/>
        </authorList>
    </citation>
    <scope>NUCLEOTIDE SEQUENCE</scope>
    <source>
        <strain evidence="13">WSP0</strain>
        <tissue evidence="13">Leaf</tissue>
    </source>
</reference>
<dbReference type="EMBL" id="JACTNZ010000008">
    <property type="protein sequence ID" value="KAG5534892.1"/>
    <property type="molecule type" value="Genomic_DNA"/>
</dbReference>
<dbReference type="GO" id="GO:0004519">
    <property type="term" value="F:endonuclease activity"/>
    <property type="evidence" value="ECO:0007669"/>
    <property type="project" value="UniProtKB-KW"/>
</dbReference>
<evidence type="ECO:0000313" key="13">
    <source>
        <dbReference type="EMBL" id="KAG5534892.1"/>
    </source>
</evidence>
<dbReference type="InterPro" id="IPR045261">
    <property type="entry name" value="MORC_ATPase"/>
</dbReference>
<keyword evidence="6" id="KW-0156">Chromatin regulator</keyword>
<proteinExistence type="inferred from homology"/>
<dbReference type="PANTHER" id="PTHR23336">
    <property type="entry name" value="ZINC FINGER CW-TYPE COILED-COIL DOMAIN PROTEIN 3"/>
    <property type="match status" value="1"/>
</dbReference>
<evidence type="ECO:0000256" key="6">
    <source>
        <dbReference type="ARBA" id="ARBA00022853"/>
    </source>
</evidence>
<comment type="similarity">
    <text evidence="2">Belongs to the MORC ATPase protein family.</text>
</comment>
<dbReference type="AlphaFoldDB" id="A0AAV6J3C7"/>
<evidence type="ECO:0000256" key="5">
    <source>
        <dbReference type="ARBA" id="ARBA00022763"/>
    </source>
</evidence>